<keyword evidence="1" id="KW-0732">Signal</keyword>
<dbReference type="EMBL" id="JAHKRT010000002">
    <property type="protein sequence ID" value="MBU3077090.1"/>
    <property type="molecule type" value="Genomic_DNA"/>
</dbReference>
<gene>
    <name evidence="2" type="ORF">KOF26_04355</name>
</gene>
<comment type="caution">
    <text evidence="2">The sequence shown here is derived from an EMBL/GenBank/DDBJ whole genome shotgun (WGS) entry which is preliminary data.</text>
</comment>
<evidence type="ECO:0000313" key="3">
    <source>
        <dbReference type="Proteomes" id="UP000776276"/>
    </source>
</evidence>
<reference evidence="2 3" key="1">
    <citation type="submission" date="2021-06" db="EMBL/GenBank/DDBJ databases">
        <title>Sphingomonas sp. XMGL2, whole genome shotgun sequencing project.</title>
        <authorList>
            <person name="Zhao G."/>
            <person name="Shen L."/>
        </authorList>
    </citation>
    <scope>NUCLEOTIDE SEQUENCE [LARGE SCALE GENOMIC DNA]</scope>
    <source>
        <strain evidence="2 3">XMGL2</strain>
    </source>
</reference>
<name>A0ABS6BFM4_9SPHN</name>
<sequence length="166" mass="17137">MNKAMAAALLLALPAQGVAAQTCLTRAEATDLVVYLMPVVVRGIADKCAATLPDTAFLNSGSAAFVERLGGESDRRWPGARAAFMKMAGRDLPVDAGDDMLRPLLTGAVSNALLNKIGTRGCVSADELLGAIAPLPAQNIGTLLTGFLRLATESGRTANLAICPDD</sequence>
<proteinExistence type="predicted"/>
<organism evidence="2 3">
    <name type="scientific">Sphingomonas quercus</name>
    <dbReference type="NCBI Taxonomy" id="2842451"/>
    <lineage>
        <taxon>Bacteria</taxon>
        <taxon>Pseudomonadati</taxon>
        <taxon>Pseudomonadota</taxon>
        <taxon>Alphaproteobacteria</taxon>
        <taxon>Sphingomonadales</taxon>
        <taxon>Sphingomonadaceae</taxon>
        <taxon>Sphingomonas</taxon>
    </lineage>
</organism>
<keyword evidence="3" id="KW-1185">Reference proteome</keyword>
<dbReference type="RefSeq" id="WP_216320707.1">
    <property type="nucleotide sequence ID" value="NZ_JAHKRT010000002.1"/>
</dbReference>
<evidence type="ECO:0000256" key="1">
    <source>
        <dbReference type="SAM" id="SignalP"/>
    </source>
</evidence>
<accession>A0ABS6BFM4</accession>
<dbReference type="Proteomes" id="UP000776276">
    <property type="component" value="Unassembled WGS sequence"/>
</dbReference>
<feature type="signal peptide" evidence="1">
    <location>
        <begin position="1"/>
        <end position="19"/>
    </location>
</feature>
<protein>
    <submittedName>
        <fullName evidence="2">Uncharacterized protein</fullName>
    </submittedName>
</protein>
<feature type="chain" id="PRO_5045914361" evidence="1">
    <location>
        <begin position="20"/>
        <end position="166"/>
    </location>
</feature>
<evidence type="ECO:0000313" key="2">
    <source>
        <dbReference type="EMBL" id="MBU3077090.1"/>
    </source>
</evidence>